<feature type="domain" description="Flavodoxin-like" evidence="4">
    <location>
        <begin position="649"/>
        <end position="811"/>
    </location>
</feature>
<dbReference type="Gene3D" id="3.40.950.10">
    <property type="entry name" value="Fe-only Hydrogenase (Larger Subunit), Chain L, domain 3"/>
    <property type="match status" value="1"/>
</dbReference>
<dbReference type="InterPro" id="IPR004108">
    <property type="entry name" value="Fe_hydrogenase_lsu_C"/>
</dbReference>
<dbReference type="Gene3D" id="3.40.50.1780">
    <property type="match status" value="1"/>
</dbReference>
<dbReference type="Gene3D" id="3.40.50.360">
    <property type="match status" value="1"/>
</dbReference>
<dbReference type="InterPro" id="IPR001094">
    <property type="entry name" value="Flavdoxin-like"/>
</dbReference>
<evidence type="ECO:0000313" key="8">
    <source>
        <dbReference type="Proteomes" id="UP001141327"/>
    </source>
</evidence>
<gene>
    <name evidence="7" type="ORF">PAPYR_8532</name>
</gene>
<keyword evidence="2" id="KW-0408">Iron</keyword>
<comment type="caution">
    <text evidence="7">The sequence shown here is derived from an EMBL/GenBank/DDBJ whole genome shotgun (WGS) entry which is preliminary data.</text>
</comment>
<dbReference type="Gene3D" id="3.10.20.740">
    <property type="match status" value="1"/>
</dbReference>
<dbReference type="InterPro" id="IPR017896">
    <property type="entry name" value="4Fe4S_Fe-S-bd"/>
</dbReference>
<dbReference type="InterPro" id="IPR050340">
    <property type="entry name" value="Cytosolic_Fe-S_CAF"/>
</dbReference>
<dbReference type="SUPFAM" id="SSF52218">
    <property type="entry name" value="Flavoproteins"/>
    <property type="match status" value="1"/>
</dbReference>
<accession>A0ABQ8UAG0</accession>
<dbReference type="Pfam" id="PF02256">
    <property type="entry name" value="Fe_hyd_SSU"/>
    <property type="match status" value="1"/>
</dbReference>
<dbReference type="PROSITE" id="PS00198">
    <property type="entry name" value="4FE4S_FER_1"/>
    <property type="match status" value="1"/>
</dbReference>
<dbReference type="PROSITE" id="PS50902">
    <property type="entry name" value="FLAVODOXIN_LIKE"/>
    <property type="match status" value="1"/>
</dbReference>
<dbReference type="InterPro" id="IPR036991">
    <property type="entry name" value="Fe_hydrogenase_ssu_sf"/>
</dbReference>
<dbReference type="Gene3D" id="3.30.70.20">
    <property type="match status" value="1"/>
</dbReference>
<dbReference type="PROSITE" id="PS51379">
    <property type="entry name" value="4FE4S_FER_2"/>
    <property type="match status" value="2"/>
</dbReference>
<keyword evidence="2" id="KW-0479">Metal-binding</keyword>
<dbReference type="Pfam" id="PF00258">
    <property type="entry name" value="Flavodoxin_1"/>
    <property type="match status" value="1"/>
</dbReference>
<feature type="compositionally biased region" description="Polar residues" evidence="3">
    <location>
        <begin position="17"/>
        <end position="26"/>
    </location>
</feature>
<dbReference type="InterPro" id="IPR029039">
    <property type="entry name" value="Flavoprotein-like_sf"/>
</dbReference>
<evidence type="ECO:0000259" key="4">
    <source>
        <dbReference type="PROSITE" id="PS50902"/>
    </source>
</evidence>
<dbReference type="Pfam" id="PF13510">
    <property type="entry name" value="Fer2_4"/>
    <property type="match status" value="1"/>
</dbReference>
<comment type="similarity">
    <text evidence="1">Belongs to the NARF family.</text>
</comment>
<evidence type="ECO:0000256" key="1">
    <source>
        <dbReference type="ARBA" id="ARBA00006596"/>
    </source>
</evidence>
<feature type="region of interest" description="Disordered" evidence="3">
    <location>
        <begin position="1"/>
        <end position="27"/>
    </location>
</feature>
<dbReference type="Gene3D" id="4.10.260.20">
    <property type="entry name" value="Iron hydrogenase, small subunit"/>
    <property type="match status" value="1"/>
</dbReference>
<name>A0ABQ8UAG0_9EUKA</name>
<feature type="domain" description="4Fe-4S ferredoxin-type" evidence="6">
    <location>
        <begin position="219"/>
        <end position="247"/>
    </location>
</feature>
<organism evidence="7 8">
    <name type="scientific">Paratrimastix pyriformis</name>
    <dbReference type="NCBI Taxonomy" id="342808"/>
    <lineage>
        <taxon>Eukaryota</taxon>
        <taxon>Metamonada</taxon>
        <taxon>Preaxostyla</taxon>
        <taxon>Paratrimastigidae</taxon>
        <taxon>Paratrimastix</taxon>
    </lineage>
</organism>
<dbReference type="InterPro" id="IPR009016">
    <property type="entry name" value="Fe_hydrogenase"/>
</dbReference>
<dbReference type="SUPFAM" id="SSF54862">
    <property type="entry name" value="4Fe-4S ferredoxins"/>
    <property type="match status" value="1"/>
</dbReference>
<dbReference type="InterPro" id="IPR017900">
    <property type="entry name" value="4Fe4S_Fe_S_CS"/>
</dbReference>
<keyword evidence="8" id="KW-1185">Reference proteome</keyword>
<dbReference type="SUPFAM" id="SSF54292">
    <property type="entry name" value="2Fe-2S ferredoxin-like"/>
    <property type="match status" value="1"/>
</dbReference>
<dbReference type="InterPro" id="IPR008254">
    <property type="entry name" value="Flavodoxin/NO_synth"/>
</dbReference>
<dbReference type="PANTHER" id="PTHR11615">
    <property type="entry name" value="NITRATE, FORMATE, IRON DEHYDROGENASE"/>
    <property type="match status" value="1"/>
</dbReference>
<dbReference type="PRINTS" id="PR00369">
    <property type="entry name" value="FLAVODOXIN"/>
</dbReference>
<dbReference type="CDD" id="cd00207">
    <property type="entry name" value="fer2"/>
    <property type="match status" value="1"/>
</dbReference>
<evidence type="ECO:0000256" key="2">
    <source>
        <dbReference type="ARBA" id="ARBA00023014"/>
    </source>
</evidence>
<dbReference type="InterPro" id="IPR036010">
    <property type="entry name" value="2Fe-2S_ferredoxin-like_sf"/>
</dbReference>
<evidence type="ECO:0000313" key="7">
    <source>
        <dbReference type="EMBL" id="KAJ4456294.1"/>
    </source>
</evidence>
<dbReference type="Pfam" id="PF02906">
    <property type="entry name" value="Fe_hyd_lg_C"/>
    <property type="match status" value="1"/>
</dbReference>
<feature type="compositionally biased region" description="Basic and acidic residues" evidence="3">
    <location>
        <begin position="1"/>
        <end position="14"/>
    </location>
</feature>
<feature type="domain" description="4Fe-4S ferredoxin-type" evidence="6">
    <location>
        <begin position="175"/>
        <end position="205"/>
    </location>
</feature>
<dbReference type="SMART" id="SM00902">
    <property type="entry name" value="Fe_hyd_SSU"/>
    <property type="match status" value="1"/>
</dbReference>
<dbReference type="SUPFAM" id="SSF53920">
    <property type="entry name" value="Fe-only hydrogenase"/>
    <property type="match status" value="1"/>
</dbReference>
<evidence type="ECO:0000259" key="6">
    <source>
        <dbReference type="PROSITE" id="PS51379"/>
    </source>
</evidence>
<dbReference type="EMBL" id="JAPMOS010000075">
    <property type="protein sequence ID" value="KAJ4456294.1"/>
    <property type="molecule type" value="Genomic_DNA"/>
</dbReference>
<sequence length="827" mass="90940">MRHDQTARDIHEDDGASQGSHETYSDSFDDQGCLGAQTFTGPCRVIMNGMEHVVPSGSILLEVLRERGVPVPSLCWHPRLPMVGKCKLCAVEVKDGHSPDWKKACACATLVTQDMQIRTESPDLSQHLSETLEKIAHAQNSRGLFAKAVGSFAETPDLQRIFGLARHSQVDDTNDSIVLDVKTCTECSRCVTVCREVSGMNIYSMAGSTPQFPIKKQYGRMIVDTECVACGQCAVFCPSAAIRERAQVHEVQQAMQAGKVMVAGVAPATRVGLGEQLGLTEPLNPNKVPSLLRALGFQFVFDLNFAADLTIMEEGHELLGRIQAAVRPNGDFVMKVYPELLPHLSTARSPQQMLGSMVKNYFARKLGRRPDEICFVSCVPCTAKKQECKRPQLKTDGIPDVDICLTVREVGDWLKEKGISPDAVSESEYDNPLGTHSGAGQLFGVSGGVMEAALRTAYETYTKKKLPKLTFHEIRGLEGLRTSTVMMGSLELHVAVVAGGAAVRRLVDDILSNRAHYHFIEVMFCPGGCLGGGGMPRSENPHVLEDRAAQIYGLEERNTIRKSHENPQIRALYEDFLGEPLSPLAHRLLHTTYTPRPVPKPPVRVATMEQLPLLQGGGCAGGDDDNMSMDTTTVDEEDEALTARDAKKLAIFYATQTGNALAVAKTGNALAVAKTGNALAVAKLVVKAARQQGFDPVLIDMGKTDRHKFGKVRQAVFVVSTFWDGHFPEHARGFWDWLTQPFHDRRYLKLMRYSVFGLGNSTFELFNHAARCLDKRLFELGAKRLAPIGDGDYEARDKYKGTFKVWSKALWKALKLNQKRLTSGGRG</sequence>
<dbReference type="InterPro" id="IPR003149">
    <property type="entry name" value="Fe_hydrogenase_ssu"/>
</dbReference>
<feature type="domain" description="2Fe-2S ferredoxin-type" evidence="5">
    <location>
        <begin position="41"/>
        <end position="123"/>
    </location>
</feature>
<dbReference type="PROSITE" id="PS51085">
    <property type="entry name" value="2FE2S_FER_2"/>
    <property type="match status" value="1"/>
</dbReference>
<evidence type="ECO:0000259" key="5">
    <source>
        <dbReference type="PROSITE" id="PS51085"/>
    </source>
</evidence>
<dbReference type="Proteomes" id="UP001141327">
    <property type="component" value="Unassembled WGS sequence"/>
</dbReference>
<proteinExistence type="inferred from homology"/>
<dbReference type="InterPro" id="IPR001041">
    <property type="entry name" value="2Fe-2S_ferredoxin-type"/>
</dbReference>
<reference evidence="7" key="1">
    <citation type="journal article" date="2022" name="bioRxiv">
        <title>Genomics of Preaxostyla Flagellates Illuminates Evolutionary Transitions and the Path Towards Mitochondrial Loss.</title>
        <authorList>
            <person name="Novak L.V.F."/>
            <person name="Treitli S.C."/>
            <person name="Pyrih J."/>
            <person name="Halakuc P."/>
            <person name="Pipaliya S.V."/>
            <person name="Vacek V."/>
            <person name="Brzon O."/>
            <person name="Soukal P."/>
            <person name="Eme L."/>
            <person name="Dacks J.B."/>
            <person name="Karnkowska A."/>
            <person name="Elias M."/>
            <person name="Hampl V."/>
        </authorList>
    </citation>
    <scope>NUCLEOTIDE SEQUENCE</scope>
    <source>
        <strain evidence="7">RCP-MX</strain>
    </source>
</reference>
<protein>
    <submittedName>
        <fullName evidence="7">Hydrogenase</fullName>
    </submittedName>
</protein>
<keyword evidence="2" id="KW-0411">Iron-sulfur</keyword>
<evidence type="ECO:0000256" key="3">
    <source>
        <dbReference type="SAM" id="MobiDB-lite"/>
    </source>
</evidence>